<feature type="chain" id="PRO_5014144318" description="Leucine-binding protein domain-containing protein" evidence="5">
    <location>
        <begin position="20"/>
        <end position="373"/>
    </location>
</feature>
<dbReference type="EMBL" id="PIYS01000027">
    <property type="protein sequence ID" value="PKF70397.1"/>
    <property type="molecule type" value="Genomic_DNA"/>
</dbReference>
<feature type="domain" description="Leucine-binding protein" evidence="6">
    <location>
        <begin position="31"/>
        <end position="367"/>
    </location>
</feature>
<protein>
    <recommendedName>
        <fullName evidence="6">Leucine-binding protein domain-containing protein</fullName>
    </recommendedName>
</protein>
<dbReference type="PROSITE" id="PS51257">
    <property type="entry name" value="PROKAR_LIPOPROTEIN"/>
    <property type="match status" value="1"/>
</dbReference>
<proteinExistence type="inferred from homology"/>
<dbReference type="GO" id="GO:0006865">
    <property type="term" value="P:amino acid transport"/>
    <property type="evidence" value="ECO:0007669"/>
    <property type="project" value="UniProtKB-KW"/>
</dbReference>
<dbReference type="PRINTS" id="PR00337">
    <property type="entry name" value="LEUILEVALBP"/>
</dbReference>
<keyword evidence="4" id="KW-0029">Amino-acid transport</keyword>
<dbReference type="SUPFAM" id="SSF53822">
    <property type="entry name" value="Periplasmic binding protein-like I"/>
    <property type="match status" value="1"/>
</dbReference>
<name>A0A2I0CMM3_9PSED</name>
<dbReference type="PANTHER" id="PTHR30483:SF6">
    <property type="entry name" value="PERIPLASMIC BINDING PROTEIN OF ABC TRANSPORTER FOR NATURAL AMINO ACIDS"/>
    <property type="match status" value="1"/>
</dbReference>
<dbReference type="Pfam" id="PF13458">
    <property type="entry name" value="Peripla_BP_6"/>
    <property type="match status" value="1"/>
</dbReference>
<reference evidence="8" key="1">
    <citation type="submission" date="2017-12" db="EMBL/GenBank/DDBJ databases">
        <authorList>
            <person name="Yu X.-Y."/>
        </authorList>
    </citation>
    <scope>NUCLEOTIDE SEQUENCE [LARGE SCALE GENOMIC DNA]</scope>
    <source>
        <strain evidence="8">ZYSR67-Z</strain>
    </source>
</reference>
<keyword evidence="3 5" id="KW-0732">Signal</keyword>
<gene>
    <name evidence="7" type="ORF">CW360_13940</name>
</gene>
<evidence type="ECO:0000313" key="7">
    <source>
        <dbReference type="EMBL" id="PKF70397.1"/>
    </source>
</evidence>
<sequence>MRALPLATLALLTSLLLTGCDSPANTPPAWQLGILVDTSGPSASLGISGRNGMQLAVEQANAQGGIQGRPVELVFRDDAFNPVQARHAAGELIALQVDAALGPMTSLVAEQVAPLFSDAGILLMGGSPLTRQLAGRDDQFFRTLSHDNPDARAIARHLREALQLQHLAVLVESSNSAFTRPWLDDFTAHFEALGGQLHAPIEFQRDHQTDFAALARQALASGPQGVVLVSSALDTALLATQLRQQHPGLPLAAPAWSAADDLIGMGGKAVEGLVTSQVFDLDDPSAHFRAFRDAFEKRFGQPINTASVTGYNAAQVLLEAMRQGQPGESLKQTLLRIRRFNGLQYEIVFDDYGDSHSPFYLMVVRDGRYSRAD</sequence>
<dbReference type="AlphaFoldDB" id="A0A2I0CMM3"/>
<evidence type="ECO:0000256" key="3">
    <source>
        <dbReference type="ARBA" id="ARBA00022729"/>
    </source>
</evidence>
<evidence type="ECO:0000256" key="5">
    <source>
        <dbReference type="SAM" id="SignalP"/>
    </source>
</evidence>
<evidence type="ECO:0000256" key="4">
    <source>
        <dbReference type="ARBA" id="ARBA00022970"/>
    </source>
</evidence>
<comment type="caution">
    <text evidence="7">The sequence shown here is derived from an EMBL/GenBank/DDBJ whole genome shotgun (WGS) entry which is preliminary data.</text>
</comment>
<accession>A0A2I0CMM3</accession>
<evidence type="ECO:0000256" key="2">
    <source>
        <dbReference type="ARBA" id="ARBA00022448"/>
    </source>
</evidence>
<dbReference type="Gene3D" id="3.40.50.2300">
    <property type="match status" value="2"/>
</dbReference>
<dbReference type="InterPro" id="IPR028082">
    <property type="entry name" value="Peripla_BP_I"/>
</dbReference>
<dbReference type="Proteomes" id="UP000242861">
    <property type="component" value="Unassembled WGS sequence"/>
</dbReference>
<comment type="similarity">
    <text evidence="1">Belongs to the leucine-binding protein family.</text>
</comment>
<dbReference type="InterPro" id="IPR051010">
    <property type="entry name" value="BCAA_transport"/>
</dbReference>
<evidence type="ECO:0000259" key="6">
    <source>
        <dbReference type="Pfam" id="PF13458"/>
    </source>
</evidence>
<dbReference type="InterPro" id="IPR000709">
    <property type="entry name" value="Leu_Ile_Val-bd"/>
</dbReference>
<dbReference type="InterPro" id="IPR028081">
    <property type="entry name" value="Leu-bd"/>
</dbReference>
<organism evidence="7 8">
    <name type="scientific">Pseudomonas fluvialis</name>
    <dbReference type="NCBI Taxonomy" id="1793966"/>
    <lineage>
        <taxon>Bacteria</taxon>
        <taxon>Pseudomonadati</taxon>
        <taxon>Pseudomonadota</taxon>
        <taxon>Gammaproteobacteria</taxon>
        <taxon>Pseudomonadales</taxon>
        <taxon>Pseudomonadaceae</taxon>
        <taxon>Pseudomonas</taxon>
    </lineage>
</organism>
<dbReference type="RefSeq" id="WP_101194111.1">
    <property type="nucleotide sequence ID" value="NZ_PIYS01000027.1"/>
</dbReference>
<feature type="signal peptide" evidence="5">
    <location>
        <begin position="1"/>
        <end position="19"/>
    </location>
</feature>
<evidence type="ECO:0000256" key="1">
    <source>
        <dbReference type="ARBA" id="ARBA00010062"/>
    </source>
</evidence>
<keyword evidence="2" id="KW-0813">Transport</keyword>
<dbReference type="PANTHER" id="PTHR30483">
    <property type="entry name" value="LEUCINE-SPECIFIC-BINDING PROTEIN"/>
    <property type="match status" value="1"/>
</dbReference>
<evidence type="ECO:0000313" key="8">
    <source>
        <dbReference type="Proteomes" id="UP000242861"/>
    </source>
</evidence>